<evidence type="ECO:0000256" key="1">
    <source>
        <dbReference type="ARBA" id="ARBA00006484"/>
    </source>
</evidence>
<accession>A0A9P5C8E5</accession>
<reference evidence="4 5" key="1">
    <citation type="submission" date="2018-06" db="EMBL/GenBank/DDBJ databases">
        <title>Genome analysis of cellulolytic fungus Trichoderma lentiforme CFAM-422.</title>
        <authorList>
            <person name="Steindorff A.S."/>
            <person name="Formighieri E.F."/>
            <person name="Midorikawa G.E.O."/>
            <person name="Tamietti M.S."/>
            <person name="Ramos E.Z."/>
            <person name="Silva A.S."/>
            <person name="Bon E.P.S."/>
            <person name="Mendes T.D."/>
            <person name="Damaso M.C.T."/>
            <person name="Favaro L.C.L."/>
        </authorList>
    </citation>
    <scope>NUCLEOTIDE SEQUENCE [LARGE SCALE GENOMIC DNA]</scope>
    <source>
        <strain evidence="4 5">CFAM-422</strain>
    </source>
</reference>
<comment type="caution">
    <text evidence="4">The sequence shown here is derived from an EMBL/GenBank/DDBJ whole genome shotgun (WGS) entry which is preliminary data.</text>
</comment>
<dbReference type="InterPro" id="IPR057326">
    <property type="entry name" value="KR_dom"/>
</dbReference>
<dbReference type="PANTHER" id="PTHR24320">
    <property type="entry name" value="RETINOL DEHYDROGENASE"/>
    <property type="match status" value="1"/>
</dbReference>
<sequence length="326" mass="35853">MASTPRRTVVITGGTSGLGYHCAIKIARQKPSYDIILASRTDPNSAAESINKLLGQKNVSFLRLDLSNLVLVRSFVAEFEAGAHPPIEALILNAGSQFPDDVQYTKDGFESTFAINHLGHALLFSLLLPSLSDTARIVVTSSGTHDPAQKSGLPDAHYTTAEDLAHPTPESARNPGRQRYTTSKLANVLWTYALHRRLQQLNADKGRFWTVAAFDPGLMPGTGLLREAGAFTRFIWHRVLPKALPILRFLFSPNTHTPEESGAALSWLATGDDCKGTSGLYYEGKKAINSSNESYVEKKQEDLWSWTVKTIASDPSEQRRFEVVDI</sequence>
<proteinExistence type="inferred from homology"/>
<dbReference type="PRINTS" id="PR00081">
    <property type="entry name" value="GDHRDH"/>
</dbReference>
<evidence type="ECO:0000313" key="5">
    <source>
        <dbReference type="Proteomes" id="UP000801864"/>
    </source>
</evidence>
<protein>
    <submittedName>
        <fullName evidence="4">Dehydrogenase/reductase SDR family member on chromosome X</fullName>
    </submittedName>
</protein>
<gene>
    <name evidence="4" type="ORF">CFAM422_012443</name>
</gene>
<name>A0A9P5C8E5_9HYPO</name>
<dbReference type="SUPFAM" id="SSF51735">
    <property type="entry name" value="NAD(P)-binding Rossmann-fold domains"/>
    <property type="match status" value="1"/>
</dbReference>
<keyword evidence="2" id="KW-0560">Oxidoreductase</keyword>
<dbReference type="PANTHER" id="PTHR24320:SF152">
    <property type="entry name" value="SHORT-CHAIN DEHYDROGENASE_REDUCTASE FAMILY PROTEIN"/>
    <property type="match status" value="1"/>
</dbReference>
<evidence type="ECO:0000313" key="4">
    <source>
        <dbReference type="EMBL" id="KAF3057586.1"/>
    </source>
</evidence>
<dbReference type="SMART" id="SM00822">
    <property type="entry name" value="PKS_KR"/>
    <property type="match status" value="1"/>
</dbReference>
<comment type="similarity">
    <text evidence="1">Belongs to the short-chain dehydrogenases/reductases (SDR) family.</text>
</comment>
<evidence type="ECO:0000256" key="2">
    <source>
        <dbReference type="ARBA" id="ARBA00023002"/>
    </source>
</evidence>
<dbReference type="Pfam" id="PF00106">
    <property type="entry name" value="adh_short"/>
    <property type="match status" value="1"/>
</dbReference>
<keyword evidence="5" id="KW-1185">Reference proteome</keyword>
<dbReference type="GO" id="GO:0016491">
    <property type="term" value="F:oxidoreductase activity"/>
    <property type="evidence" value="ECO:0007669"/>
    <property type="project" value="UniProtKB-KW"/>
</dbReference>
<dbReference type="InterPro" id="IPR002347">
    <property type="entry name" value="SDR_fam"/>
</dbReference>
<organism evidence="4 5">
    <name type="scientific">Trichoderma lentiforme</name>
    <dbReference type="NCBI Taxonomy" id="1567552"/>
    <lineage>
        <taxon>Eukaryota</taxon>
        <taxon>Fungi</taxon>
        <taxon>Dikarya</taxon>
        <taxon>Ascomycota</taxon>
        <taxon>Pezizomycotina</taxon>
        <taxon>Sordariomycetes</taxon>
        <taxon>Hypocreomycetidae</taxon>
        <taxon>Hypocreales</taxon>
        <taxon>Hypocreaceae</taxon>
        <taxon>Trichoderma</taxon>
    </lineage>
</organism>
<dbReference type="EMBL" id="QLNT01000029">
    <property type="protein sequence ID" value="KAF3057586.1"/>
    <property type="molecule type" value="Genomic_DNA"/>
</dbReference>
<dbReference type="Proteomes" id="UP000801864">
    <property type="component" value="Unassembled WGS sequence"/>
</dbReference>
<evidence type="ECO:0000259" key="3">
    <source>
        <dbReference type="SMART" id="SM00822"/>
    </source>
</evidence>
<feature type="domain" description="Ketoreductase" evidence="3">
    <location>
        <begin position="7"/>
        <end position="217"/>
    </location>
</feature>
<dbReference type="AlphaFoldDB" id="A0A9P5C8E5"/>
<dbReference type="InterPro" id="IPR036291">
    <property type="entry name" value="NAD(P)-bd_dom_sf"/>
</dbReference>
<dbReference type="Gene3D" id="3.40.50.720">
    <property type="entry name" value="NAD(P)-binding Rossmann-like Domain"/>
    <property type="match status" value="1"/>
</dbReference>